<organism evidence="2 3">
    <name type="scientific">Virgisporangium ochraceum</name>
    <dbReference type="NCBI Taxonomy" id="65505"/>
    <lineage>
        <taxon>Bacteria</taxon>
        <taxon>Bacillati</taxon>
        <taxon>Actinomycetota</taxon>
        <taxon>Actinomycetes</taxon>
        <taxon>Micromonosporales</taxon>
        <taxon>Micromonosporaceae</taxon>
        <taxon>Virgisporangium</taxon>
    </lineage>
</organism>
<evidence type="ECO:0000256" key="1">
    <source>
        <dbReference type="SAM" id="MobiDB-lite"/>
    </source>
</evidence>
<accession>A0A8J3ZT43</accession>
<name>A0A8J3ZT43_9ACTN</name>
<dbReference type="EMBL" id="BOPH01000072">
    <property type="protein sequence ID" value="GIJ69994.1"/>
    <property type="molecule type" value="Genomic_DNA"/>
</dbReference>
<comment type="caution">
    <text evidence="2">The sequence shown here is derived from an EMBL/GenBank/DDBJ whole genome shotgun (WGS) entry which is preliminary data.</text>
</comment>
<gene>
    <name evidence="2" type="ORF">Voc01_049110</name>
</gene>
<proteinExistence type="predicted"/>
<sequence length="353" mass="38829">MTQATARTRGGPGDSTRSGPDDDYDDPLMMPVSRTIDWDAVHRLSQAAEQRGPIAVIRRSATVRRGTRLIKFLTADQLAGLLHGWLIGGFCYRVRDVAHLRTPADLAVLTGQHDADVTYAVRWRAVDASDYEVPLTTTYGGLVSMPSHDRVGPPVIGSGFAPAERHIIPEFVTADLADLPVPAGASLVAFTPDGTEVVLYRYLPEQRSWVRMHGPQWRFLTGNLHFPGGGGPVPVYQEYFPVPAGSTAYVGTHQGRTFEAIVDPPTDFRVAAKFPAARFPLDTLARHLSYATWRGSRWTVVRAEPNWLRLRLCRPDAVQVSTAGAHCVERGLYEAWAPAAEVHVDEVTVPYDL</sequence>
<dbReference type="AlphaFoldDB" id="A0A8J3ZT43"/>
<feature type="region of interest" description="Disordered" evidence="1">
    <location>
        <begin position="1"/>
        <end position="26"/>
    </location>
</feature>
<dbReference type="Proteomes" id="UP000635606">
    <property type="component" value="Unassembled WGS sequence"/>
</dbReference>
<reference evidence="2" key="1">
    <citation type="submission" date="2021-01" db="EMBL/GenBank/DDBJ databases">
        <title>Whole genome shotgun sequence of Virgisporangium ochraceum NBRC 16418.</title>
        <authorList>
            <person name="Komaki H."/>
            <person name="Tamura T."/>
        </authorList>
    </citation>
    <scope>NUCLEOTIDE SEQUENCE</scope>
    <source>
        <strain evidence="2">NBRC 16418</strain>
    </source>
</reference>
<protein>
    <submittedName>
        <fullName evidence="2">Uncharacterized protein</fullName>
    </submittedName>
</protein>
<keyword evidence="3" id="KW-1185">Reference proteome</keyword>
<evidence type="ECO:0000313" key="2">
    <source>
        <dbReference type="EMBL" id="GIJ69994.1"/>
    </source>
</evidence>
<dbReference type="RefSeq" id="WP_203929904.1">
    <property type="nucleotide sequence ID" value="NZ_BOPH01000072.1"/>
</dbReference>
<evidence type="ECO:0000313" key="3">
    <source>
        <dbReference type="Proteomes" id="UP000635606"/>
    </source>
</evidence>